<evidence type="ECO:0000256" key="7">
    <source>
        <dbReference type="ARBA" id="ARBA00022692"/>
    </source>
</evidence>
<keyword evidence="12" id="KW-1185">Reference proteome</keyword>
<comment type="similarity">
    <text evidence="2">Belongs to the GSP N family.</text>
</comment>
<dbReference type="OrthoDB" id="8772682at2"/>
<dbReference type="Proteomes" id="UP000199470">
    <property type="component" value="Unassembled WGS sequence"/>
</dbReference>
<accession>A0A1I4K674</accession>
<dbReference type="Pfam" id="PF01203">
    <property type="entry name" value="T2SSN"/>
    <property type="match status" value="1"/>
</dbReference>
<dbReference type="GO" id="GO:0005886">
    <property type="term" value="C:plasma membrane"/>
    <property type="evidence" value="ECO:0007669"/>
    <property type="project" value="UniProtKB-SubCell"/>
</dbReference>
<protein>
    <recommendedName>
        <fullName evidence="3">Type II secretion system protein N</fullName>
    </recommendedName>
    <alternativeName>
        <fullName evidence="10">General secretion pathway protein N</fullName>
    </alternativeName>
</protein>
<evidence type="ECO:0000313" key="12">
    <source>
        <dbReference type="Proteomes" id="UP000199470"/>
    </source>
</evidence>
<keyword evidence="9" id="KW-0472">Membrane</keyword>
<keyword evidence="8" id="KW-0653">Protein transport</keyword>
<gene>
    <name evidence="11" type="ORF">SAMN02982985_01315</name>
</gene>
<dbReference type="STRING" id="758825.SAMN02982985_01315"/>
<dbReference type="RefSeq" id="WP_093385342.1">
    <property type="nucleotide sequence ID" value="NZ_FOTW01000007.1"/>
</dbReference>
<evidence type="ECO:0000256" key="10">
    <source>
        <dbReference type="ARBA" id="ARBA00030772"/>
    </source>
</evidence>
<evidence type="ECO:0000256" key="3">
    <source>
        <dbReference type="ARBA" id="ARBA00021563"/>
    </source>
</evidence>
<name>A0A1I4K674_9BURK</name>
<dbReference type="AlphaFoldDB" id="A0A1I4K674"/>
<evidence type="ECO:0000256" key="2">
    <source>
        <dbReference type="ARBA" id="ARBA00007208"/>
    </source>
</evidence>
<keyword evidence="7" id="KW-0812">Transmembrane</keyword>
<evidence type="ECO:0000256" key="6">
    <source>
        <dbReference type="ARBA" id="ARBA00022519"/>
    </source>
</evidence>
<evidence type="ECO:0000256" key="5">
    <source>
        <dbReference type="ARBA" id="ARBA00022475"/>
    </source>
</evidence>
<sequence>MKRAVLWLLIVVLSAAATLLFCFPASWLGALVERQTGGRLTLGDAQGTLWRGSAFVGGAAGGKGPVTPLLPGRFVWRLSPLALLGTVDLRLENPDALAQPVDFRGGWSRWQLSPSALLLPAEGLAGLGAPLNTVAPSGTMRLEWTTLALALALEQNTVAVEGRTTLEMSDMASRLSPIRPLGSYALALDWHGQQARLTLSSHKGPLLLSGTGSLDHGRFQFSGQAEAATGYEETLANLLNLLGQRRANSAKNIIALEFR</sequence>
<keyword evidence="4" id="KW-0813">Transport</keyword>
<dbReference type="GO" id="GO:0015628">
    <property type="term" value="P:protein secretion by the type II secretion system"/>
    <property type="evidence" value="ECO:0007669"/>
    <property type="project" value="InterPro"/>
</dbReference>
<comment type="subcellular location">
    <subcellularLocation>
        <location evidence="1">Cell inner membrane</location>
    </subcellularLocation>
</comment>
<evidence type="ECO:0000256" key="8">
    <source>
        <dbReference type="ARBA" id="ARBA00022927"/>
    </source>
</evidence>
<dbReference type="EMBL" id="FOTW01000007">
    <property type="protein sequence ID" value="SFL74282.1"/>
    <property type="molecule type" value="Genomic_DNA"/>
</dbReference>
<keyword evidence="5" id="KW-1003">Cell membrane</keyword>
<organism evidence="11 12">
    <name type="scientific">Rugamonas rubra</name>
    <dbReference type="NCBI Taxonomy" id="758825"/>
    <lineage>
        <taxon>Bacteria</taxon>
        <taxon>Pseudomonadati</taxon>
        <taxon>Pseudomonadota</taxon>
        <taxon>Betaproteobacteria</taxon>
        <taxon>Burkholderiales</taxon>
        <taxon>Oxalobacteraceae</taxon>
        <taxon>Telluria group</taxon>
        <taxon>Rugamonas</taxon>
    </lineage>
</organism>
<dbReference type="InterPro" id="IPR022792">
    <property type="entry name" value="T2SS_protein-GspN"/>
</dbReference>
<keyword evidence="6" id="KW-0997">Cell inner membrane</keyword>
<dbReference type="GO" id="GO:0015627">
    <property type="term" value="C:type II protein secretion system complex"/>
    <property type="evidence" value="ECO:0007669"/>
    <property type="project" value="InterPro"/>
</dbReference>
<evidence type="ECO:0000313" key="11">
    <source>
        <dbReference type="EMBL" id="SFL74282.1"/>
    </source>
</evidence>
<proteinExistence type="inferred from homology"/>
<evidence type="ECO:0000256" key="1">
    <source>
        <dbReference type="ARBA" id="ARBA00004533"/>
    </source>
</evidence>
<evidence type="ECO:0000256" key="9">
    <source>
        <dbReference type="ARBA" id="ARBA00023136"/>
    </source>
</evidence>
<evidence type="ECO:0000256" key="4">
    <source>
        <dbReference type="ARBA" id="ARBA00022448"/>
    </source>
</evidence>
<reference evidence="11 12" key="1">
    <citation type="submission" date="2016-10" db="EMBL/GenBank/DDBJ databases">
        <authorList>
            <person name="de Groot N.N."/>
        </authorList>
    </citation>
    <scope>NUCLEOTIDE SEQUENCE [LARGE SCALE GENOMIC DNA]</scope>
    <source>
        <strain evidence="11 12">ATCC 43154</strain>
    </source>
</reference>